<proteinExistence type="predicted"/>
<evidence type="ECO:0000313" key="2">
    <source>
        <dbReference type="Proteomes" id="UP000244064"/>
    </source>
</evidence>
<reference evidence="1 2" key="1">
    <citation type="submission" date="2018-04" db="EMBL/GenBank/DDBJ databases">
        <title>Pseudomonas sp. nov., isolated from mangrove soil.</title>
        <authorList>
            <person name="Chen C."/>
        </authorList>
    </citation>
    <scope>NUCLEOTIDE SEQUENCE [LARGE SCALE GENOMIC DNA]</scope>
    <source>
        <strain evidence="1 2">TC-11</strain>
    </source>
</reference>
<accession>A0A2T5PDG2</accession>
<comment type="caution">
    <text evidence="1">The sequence shown here is derived from an EMBL/GenBank/DDBJ whole genome shotgun (WGS) entry which is preliminary data.</text>
</comment>
<evidence type="ECO:0000313" key="1">
    <source>
        <dbReference type="EMBL" id="PTU75764.1"/>
    </source>
</evidence>
<keyword evidence="2" id="KW-1185">Reference proteome</keyword>
<dbReference type="EMBL" id="QASN01000006">
    <property type="protein sequence ID" value="PTU75764.1"/>
    <property type="molecule type" value="Genomic_DNA"/>
</dbReference>
<gene>
    <name evidence="1" type="ORF">DBO85_03580</name>
</gene>
<organism evidence="1 2">
    <name type="scientific">Pseudomonas mangrovi</name>
    <dbReference type="NCBI Taxonomy" id="2161748"/>
    <lineage>
        <taxon>Bacteria</taxon>
        <taxon>Pseudomonadati</taxon>
        <taxon>Pseudomonadota</taxon>
        <taxon>Gammaproteobacteria</taxon>
        <taxon>Pseudomonadales</taxon>
        <taxon>Pseudomonadaceae</taxon>
        <taxon>Pseudomonas</taxon>
    </lineage>
</organism>
<dbReference type="AlphaFoldDB" id="A0A2T5PDG2"/>
<sequence>MALQNREGVQHMLAHLLDFLLRQLTFNGHLYAVVVIGETDHYAIYDDAMNPVFVIILTFRQCLVKQRRSVQLRKRVQRGFTFQLFPQLQQLFIKVTLFEVSAPQRIPDIPEVIATSVLALELETRPLTVSQAFPSPLFQMKSPIIDALDEADLLAAK</sequence>
<name>A0A2T5PDG2_9PSED</name>
<dbReference type="Proteomes" id="UP000244064">
    <property type="component" value="Unassembled WGS sequence"/>
</dbReference>
<protein>
    <submittedName>
        <fullName evidence="1">Uncharacterized protein</fullName>
    </submittedName>
</protein>